<sequence length="86" mass="9705">MVAKEDVNEEIVRTGDENIVCGPAPFFIVTSESYFCLQQKLSLSMLSPLTVVPVVIFWTDNRTNTTPCQPPIQLARDMTRYPTIRA</sequence>
<proteinExistence type="predicted"/>
<dbReference type="Proteomes" id="UP001283361">
    <property type="component" value="Unassembled WGS sequence"/>
</dbReference>
<evidence type="ECO:0000313" key="2">
    <source>
        <dbReference type="Proteomes" id="UP001283361"/>
    </source>
</evidence>
<dbReference type="AlphaFoldDB" id="A0AAE0Z9M5"/>
<gene>
    <name evidence="1" type="ORF">RRG08_006359</name>
</gene>
<reference evidence="1" key="1">
    <citation type="journal article" date="2023" name="G3 (Bethesda)">
        <title>A reference genome for the long-term kleptoplast-retaining sea slug Elysia crispata morphotype clarki.</title>
        <authorList>
            <person name="Eastman K.E."/>
            <person name="Pendleton A.L."/>
            <person name="Shaikh M.A."/>
            <person name="Suttiyut T."/>
            <person name="Ogas R."/>
            <person name="Tomko P."/>
            <person name="Gavelis G."/>
            <person name="Widhalm J.R."/>
            <person name="Wisecaver J.H."/>
        </authorList>
    </citation>
    <scope>NUCLEOTIDE SEQUENCE</scope>
    <source>
        <strain evidence="1">ECLA1</strain>
    </source>
</reference>
<protein>
    <submittedName>
        <fullName evidence="1">Uncharacterized protein</fullName>
    </submittedName>
</protein>
<keyword evidence="2" id="KW-1185">Reference proteome</keyword>
<comment type="caution">
    <text evidence="1">The sequence shown here is derived from an EMBL/GenBank/DDBJ whole genome shotgun (WGS) entry which is preliminary data.</text>
</comment>
<accession>A0AAE0Z9M5</accession>
<dbReference type="EMBL" id="JAWDGP010004319">
    <property type="protein sequence ID" value="KAK3765324.1"/>
    <property type="molecule type" value="Genomic_DNA"/>
</dbReference>
<organism evidence="1 2">
    <name type="scientific">Elysia crispata</name>
    <name type="common">lettuce slug</name>
    <dbReference type="NCBI Taxonomy" id="231223"/>
    <lineage>
        <taxon>Eukaryota</taxon>
        <taxon>Metazoa</taxon>
        <taxon>Spiralia</taxon>
        <taxon>Lophotrochozoa</taxon>
        <taxon>Mollusca</taxon>
        <taxon>Gastropoda</taxon>
        <taxon>Heterobranchia</taxon>
        <taxon>Euthyneura</taxon>
        <taxon>Panpulmonata</taxon>
        <taxon>Sacoglossa</taxon>
        <taxon>Placobranchoidea</taxon>
        <taxon>Plakobranchidae</taxon>
        <taxon>Elysia</taxon>
    </lineage>
</organism>
<name>A0AAE0Z9M5_9GAST</name>
<evidence type="ECO:0000313" key="1">
    <source>
        <dbReference type="EMBL" id="KAK3765324.1"/>
    </source>
</evidence>